<dbReference type="AlphaFoldDB" id="A0AAV4WEW6"/>
<gene>
    <name evidence="1" type="ORF">CDAR_412101</name>
</gene>
<evidence type="ECO:0000313" key="2">
    <source>
        <dbReference type="Proteomes" id="UP001054837"/>
    </source>
</evidence>
<reference evidence="1 2" key="1">
    <citation type="submission" date="2021-06" db="EMBL/GenBank/DDBJ databases">
        <title>Caerostris darwini draft genome.</title>
        <authorList>
            <person name="Kono N."/>
            <person name="Arakawa K."/>
        </authorList>
    </citation>
    <scope>NUCLEOTIDE SEQUENCE [LARGE SCALE GENOMIC DNA]</scope>
</reference>
<evidence type="ECO:0000313" key="1">
    <source>
        <dbReference type="EMBL" id="GIY80399.1"/>
    </source>
</evidence>
<dbReference type="EMBL" id="BPLQ01014506">
    <property type="protein sequence ID" value="GIY80399.1"/>
    <property type="molecule type" value="Genomic_DNA"/>
</dbReference>
<protein>
    <submittedName>
        <fullName evidence="1">Uncharacterized protein</fullName>
    </submittedName>
</protein>
<organism evidence="1 2">
    <name type="scientific">Caerostris darwini</name>
    <dbReference type="NCBI Taxonomy" id="1538125"/>
    <lineage>
        <taxon>Eukaryota</taxon>
        <taxon>Metazoa</taxon>
        <taxon>Ecdysozoa</taxon>
        <taxon>Arthropoda</taxon>
        <taxon>Chelicerata</taxon>
        <taxon>Arachnida</taxon>
        <taxon>Araneae</taxon>
        <taxon>Araneomorphae</taxon>
        <taxon>Entelegynae</taxon>
        <taxon>Araneoidea</taxon>
        <taxon>Araneidae</taxon>
        <taxon>Caerostris</taxon>
    </lineage>
</organism>
<accession>A0AAV4WEW6</accession>
<comment type="caution">
    <text evidence="1">The sequence shown here is derived from an EMBL/GenBank/DDBJ whole genome shotgun (WGS) entry which is preliminary data.</text>
</comment>
<keyword evidence="2" id="KW-1185">Reference proteome</keyword>
<proteinExistence type="predicted"/>
<dbReference type="Proteomes" id="UP001054837">
    <property type="component" value="Unassembled WGS sequence"/>
</dbReference>
<sequence>MGTFSNKTKKNLSGLERFKLAPLLELQRTHKLYCCGRKCDAMEVGTKKIFDFQEIRSSCENSASGTTHFGKPILQPGHGGRRKMLHSLKSKSLIPTRFKEKESDQVLADLIIVWPIVSNDFNHRFS</sequence>
<name>A0AAV4WEW6_9ARAC</name>